<evidence type="ECO:0000313" key="1">
    <source>
        <dbReference type="EMBL" id="KAJ6439132.1"/>
    </source>
</evidence>
<keyword evidence="2" id="KW-1185">Reference proteome</keyword>
<name>A0AB34FJ53_9HYPO</name>
<evidence type="ECO:0000313" key="2">
    <source>
        <dbReference type="Proteomes" id="UP001163105"/>
    </source>
</evidence>
<gene>
    <name evidence="1" type="ORF">O9K51_08540</name>
</gene>
<dbReference type="AlphaFoldDB" id="A0AB34FJ53"/>
<proteinExistence type="predicted"/>
<accession>A0AB34FJ53</accession>
<dbReference type="EMBL" id="JAQHRD010000007">
    <property type="protein sequence ID" value="KAJ6439132.1"/>
    <property type="molecule type" value="Genomic_DNA"/>
</dbReference>
<comment type="caution">
    <text evidence="1">The sequence shown here is derived from an EMBL/GenBank/DDBJ whole genome shotgun (WGS) entry which is preliminary data.</text>
</comment>
<sequence>MLGSQKALRESGGNTSIWTTFEIPKSPRLLADLSSCNPHSESFRYARLILYYSIIRNSVLKARWLGTTNHCGLARYPYDAHIRGTSNTSADAN</sequence>
<dbReference type="Proteomes" id="UP001163105">
    <property type="component" value="Unassembled WGS sequence"/>
</dbReference>
<protein>
    <submittedName>
        <fullName evidence="1">Uncharacterized protein</fullName>
    </submittedName>
</protein>
<organism evidence="1 2">
    <name type="scientific">Purpureocillium lavendulum</name>
    <dbReference type="NCBI Taxonomy" id="1247861"/>
    <lineage>
        <taxon>Eukaryota</taxon>
        <taxon>Fungi</taxon>
        <taxon>Dikarya</taxon>
        <taxon>Ascomycota</taxon>
        <taxon>Pezizomycotina</taxon>
        <taxon>Sordariomycetes</taxon>
        <taxon>Hypocreomycetidae</taxon>
        <taxon>Hypocreales</taxon>
        <taxon>Ophiocordycipitaceae</taxon>
        <taxon>Purpureocillium</taxon>
    </lineage>
</organism>
<reference evidence="1" key="1">
    <citation type="submission" date="2023-01" db="EMBL/GenBank/DDBJ databases">
        <title>The growth and conidiation of Purpureocillium lavendulum are regulated by nitrogen source and histone H3K14 acetylation.</title>
        <authorList>
            <person name="Tang P."/>
            <person name="Han J."/>
            <person name="Zhang C."/>
            <person name="Tang P."/>
            <person name="Qi F."/>
            <person name="Zhang K."/>
            <person name="Liang L."/>
        </authorList>
    </citation>
    <scope>NUCLEOTIDE SEQUENCE</scope>
    <source>
        <strain evidence="1">YMF1.00683</strain>
    </source>
</reference>